<dbReference type="SUPFAM" id="SSF54197">
    <property type="entry name" value="HIT-like"/>
    <property type="match status" value="1"/>
</dbReference>
<reference evidence="3 4" key="1">
    <citation type="journal article" date="2024" name="bioRxiv">
        <title>Comparative genomics of Cryptococcus and Kwoniella reveals pathogenesis evolution and contrasting karyotype dynamics via intercentromeric recombination or chromosome fusion.</title>
        <authorList>
            <person name="Coelho M.A."/>
            <person name="David-Palma M."/>
            <person name="Shea T."/>
            <person name="Bowers K."/>
            <person name="McGinley-Smith S."/>
            <person name="Mohammad A.W."/>
            <person name="Gnirke A."/>
            <person name="Yurkov A.M."/>
            <person name="Nowrousian M."/>
            <person name="Sun S."/>
            <person name="Cuomo C.A."/>
            <person name="Heitman J."/>
        </authorList>
    </citation>
    <scope>NUCLEOTIDE SEQUENCE [LARGE SCALE GENOMIC DNA]</scope>
    <source>
        <strain evidence="3 4">CBS 13917</strain>
    </source>
</reference>
<dbReference type="KEGG" id="kne:92178259"/>
<name>A0AAW0Z502_9TREE</name>
<evidence type="ECO:0000313" key="4">
    <source>
        <dbReference type="Proteomes" id="UP001388673"/>
    </source>
</evidence>
<dbReference type="GO" id="GO:0003697">
    <property type="term" value="F:single-stranded DNA binding"/>
    <property type="evidence" value="ECO:0007669"/>
    <property type="project" value="TreeGrafter"/>
</dbReference>
<feature type="compositionally biased region" description="Polar residues" evidence="1">
    <location>
        <begin position="1"/>
        <end position="18"/>
    </location>
</feature>
<dbReference type="RefSeq" id="XP_066805331.1">
    <property type="nucleotide sequence ID" value="XM_066944130.1"/>
</dbReference>
<proteinExistence type="predicted"/>
<accession>A0AAW0Z502</accession>
<gene>
    <name evidence="3" type="ORF">IAR55_001000</name>
</gene>
<dbReference type="GO" id="GO:0030983">
    <property type="term" value="F:mismatched DNA binding"/>
    <property type="evidence" value="ECO:0007669"/>
    <property type="project" value="TreeGrafter"/>
</dbReference>
<keyword evidence="4" id="KW-1185">Reference proteome</keyword>
<protein>
    <recommendedName>
        <fullName evidence="2">Aprataxin C2HE/C2H2/C2HC zinc finger domain-containing protein</fullName>
    </recommendedName>
</protein>
<dbReference type="Proteomes" id="UP001388673">
    <property type="component" value="Unassembled WGS sequence"/>
</dbReference>
<dbReference type="Pfam" id="PF16278">
    <property type="entry name" value="zf-C2HE"/>
    <property type="match status" value="1"/>
</dbReference>
<dbReference type="GO" id="GO:1990165">
    <property type="term" value="F:single-strand break-containing DNA binding"/>
    <property type="evidence" value="ECO:0007669"/>
    <property type="project" value="TreeGrafter"/>
</dbReference>
<evidence type="ECO:0000313" key="3">
    <source>
        <dbReference type="EMBL" id="KAK8865852.1"/>
    </source>
</evidence>
<dbReference type="Gene3D" id="3.30.428.10">
    <property type="entry name" value="HIT-like"/>
    <property type="match status" value="1"/>
</dbReference>
<dbReference type="PANTHER" id="PTHR12486">
    <property type="entry name" value="APRATAXIN-RELATED"/>
    <property type="match status" value="1"/>
</dbReference>
<dbReference type="InterPro" id="IPR032566">
    <property type="entry name" value="Znf-C2HE"/>
</dbReference>
<dbReference type="GeneID" id="92178259"/>
<dbReference type="GO" id="GO:0000012">
    <property type="term" value="P:single strand break repair"/>
    <property type="evidence" value="ECO:0007669"/>
    <property type="project" value="TreeGrafter"/>
</dbReference>
<comment type="caution">
    <text evidence="3">The sequence shown here is derived from an EMBL/GenBank/DDBJ whole genome shotgun (WGS) entry which is preliminary data.</text>
</comment>
<feature type="domain" description="Aprataxin C2HE/C2H2/C2HC zinc finger" evidence="2">
    <location>
        <begin position="219"/>
        <end position="279"/>
    </location>
</feature>
<dbReference type="InterPro" id="IPR036265">
    <property type="entry name" value="HIT-like_sf"/>
</dbReference>
<sequence length="303" mass="33932">MGNCLSSSTTIYDSSAEPTPTPIAHEQARRSSTVKGKGRALESLSSSHQRRRSSFMMGTGPSISALRTYATLPNPSSSLPPSKLLLSSANTIAVFDAYPKAKYHFLVLPRYPFPPQSDPDSKDSIVPLEALDDLRSLLLKADRGAREEVLRAMADTAREVEEMIRDEMLKTEGFEWKIDVGFHAIPSMKHVHLHVISEDRISPAMKTKKHHNSFRPDLGFFVSIMEVQRWTQNDQNTLDRIEALSGAQALLETPLTCFKCDEPFSNIPKLKQHLEKEFAKEKATALNHIARHGRQGSSDEDMF</sequence>
<dbReference type="Pfam" id="PF11969">
    <property type="entry name" value="DcpS_C"/>
    <property type="match status" value="1"/>
</dbReference>
<organism evidence="3 4">
    <name type="scientific">Kwoniella newhampshirensis</name>
    <dbReference type="NCBI Taxonomy" id="1651941"/>
    <lineage>
        <taxon>Eukaryota</taxon>
        <taxon>Fungi</taxon>
        <taxon>Dikarya</taxon>
        <taxon>Basidiomycota</taxon>
        <taxon>Agaricomycotina</taxon>
        <taxon>Tremellomycetes</taxon>
        <taxon>Tremellales</taxon>
        <taxon>Cryptococcaceae</taxon>
        <taxon>Kwoniella</taxon>
    </lineage>
</organism>
<evidence type="ECO:0000259" key="2">
    <source>
        <dbReference type="Pfam" id="PF16278"/>
    </source>
</evidence>
<feature type="region of interest" description="Disordered" evidence="1">
    <location>
        <begin position="1"/>
        <end position="59"/>
    </location>
</feature>
<dbReference type="GO" id="GO:0033699">
    <property type="term" value="F:DNA 5'-adenosine monophosphate hydrolase activity"/>
    <property type="evidence" value="ECO:0007669"/>
    <property type="project" value="TreeGrafter"/>
</dbReference>
<dbReference type="PANTHER" id="PTHR12486:SF4">
    <property type="entry name" value="APRATAXIN"/>
    <property type="match status" value="1"/>
</dbReference>
<dbReference type="AlphaFoldDB" id="A0AAW0Z502"/>
<dbReference type="GO" id="GO:0003725">
    <property type="term" value="F:double-stranded RNA binding"/>
    <property type="evidence" value="ECO:0007669"/>
    <property type="project" value="TreeGrafter"/>
</dbReference>
<dbReference type="EMBL" id="JBCAWK010000002">
    <property type="protein sequence ID" value="KAK8865852.1"/>
    <property type="molecule type" value="Genomic_DNA"/>
</dbReference>
<dbReference type="GO" id="GO:0005634">
    <property type="term" value="C:nucleus"/>
    <property type="evidence" value="ECO:0007669"/>
    <property type="project" value="TreeGrafter"/>
</dbReference>
<evidence type="ECO:0000256" key="1">
    <source>
        <dbReference type="SAM" id="MobiDB-lite"/>
    </source>
</evidence>